<evidence type="ECO:0000259" key="4">
    <source>
        <dbReference type="Pfam" id="PF23658"/>
    </source>
</evidence>
<evidence type="ECO:0000313" key="5">
    <source>
        <dbReference type="EMBL" id="OBR12787.1"/>
    </source>
</evidence>
<feature type="region of interest" description="Disordered" evidence="1">
    <location>
        <begin position="123"/>
        <end position="154"/>
    </location>
</feature>
<feature type="domain" description="CPAF-like PDZ" evidence="4">
    <location>
        <begin position="282"/>
        <end position="402"/>
    </location>
</feature>
<dbReference type="InterPro" id="IPR029045">
    <property type="entry name" value="ClpP/crotonase-like_dom_sf"/>
</dbReference>
<keyword evidence="6" id="KW-1185">Reference proteome</keyword>
<dbReference type="VEuPathDB" id="FungiDB:CH63R_05083"/>
<dbReference type="EMBL" id="LTAN01000003">
    <property type="protein sequence ID" value="OBR12787.1"/>
    <property type="molecule type" value="Genomic_DNA"/>
</dbReference>
<sequence length="852" mass="91669">MAPPSLLFLLLPGAALVKAQCAADNCLRALDATQTPGRIASAQAFCATFTQSPAAANTSIPGYASEHCGSALGSELSSRLSSACSCIAPSSARATTSTAVYATVTPTLKYPCQNSTSIRLGSGTRTGIRTGTGTGTYTTVVNPTSTSVHGGERPTGEPCALVSDFWAKQVSAANPYPSVGAELAYACLKSVPLHKEVAVALVDAIRPYLEWQSSLVHIKNPPADYEPGAFDLLGHLGKIREKLLADRYHGEIDFQEDIFEMTAKTRDGHFAFLPDALTKVFRFGRPFALVSYAQDPLSMPAIKTLDEVKAVGDKARTVSRINGVDASAFIQGLVNQASATQDLDAAYNYMFHSKSMESLGATGAFHMLGWHNYQYPGESTTIEYATGERSSAANFAVVAVPFANVTDGESFYQRFCALGQPVVPGAPRVSVPVSKRNVLQFGRDPDPVVKSYNNAVSGYYLDGDGYEDVAVLNVASFRTRSTRIFQKTVDSFLEACRADGKSKVIVDLRMNAGGIILQGHDLFRQFFPHIEQDGFSRWRENGAFMTMAEVNSAAAGNIAPEDRDTPALAGLWHAPWNYQSGVNMTNQPFTSFDAKFSPWMWEGDPYTALMREDLANPFITASLGIDITGYGSRRNFTQPFESRDIILLTDGFCASTCSIFASGMKIQGNVKMVVMGGRPNGGLMQGVGGTKGSMVLHFNAIYESSRNLMATSYTNLTSEQEASLSQLTALPMLRSAGATLNVRDQILRNEVGTGIPAHFVNEPADCRLYWTLGMLGDVREIWKAAANSAWNGAGCIAGTGFGESRLRVQSSSKSAAAAHWPEIKVISAADVGLGEGLLEDDSDWDPEETFMF</sequence>
<organism evidence="5 6">
    <name type="scientific">Colletotrichum higginsianum (strain IMI 349063)</name>
    <name type="common">Crucifer anthracnose fungus</name>
    <dbReference type="NCBI Taxonomy" id="759273"/>
    <lineage>
        <taxon>Eukaryota</taxon>
        <taxon>Fungi</taxon>
        <taxon>Dikarya</taxon>
        <taxon>Ascomycota</taxon>
        <taxon>Pezizomycotina</taxon>
        <taxon>Sordariomycetes</taxon>
        <taxon>Hypocreomycetidae</taxon>
        <taxon>Glomerellales</taxon>
        <taxon>Glomerellaceae</taxon>
        <taxon>Colletotrichum</taxon>
        <taxon>Colletotrichum destructivum species complex</taxon>
    </lineage>
</organism>
<dbReference type="InterPro" id="IPR052766">
    <property type="entry name" value="S41A_metabolite_peptidase"/>
</dbReference>
<evidence type="ECO:0000256" key="2">
    <source>
        <dbReference type="SAM" id="SignalP"/>
    </source>
</evidence>
<dbReference type="RefSeq" id="XP_018161304.1">
    <property type="nucleotide sequence ID" value="XM_018300058.1"/>
</dbReference>
<feature type="chain" id="PRO_5008601763" evidence="2">
    <location>
        <begin position="20"/>
        <end position="852"/>
    </location>
</feature>
<feature type="compositionally biased region" description="Low complexity" evidence="1">
    <location>
        <begin position="123"/>
        <end position="148"/>
    </location>
</feature>
<keyword evidence="2" id="KW-0732">Signal</keyword>
<reference evidence="6" key="1">
    <citation type="journal article" date="2017" name="BMC Genomics">
        <title>Gapless genome assembly of Colletotrichum higginsianum reveals chromosome structure and association of transposable elements with secondary metabolite gene clusters.</title>
        <authorList>
            <person name="Dallery J.-F."/>
            <person name="Lapalu N."/>
            <person name="Zampounis A."/>
            <person name="Pigne S."/>
            <person name="Luyten I."/>
            <person name="Amselem J."/>
            <person name="Wittenberg A.H.J."/>
            <person name="Zhou S."/>
            <person name="de Queiroz M.V."/>
            <person name="Robin G.P."/>
            <person name="Auger A."/>
            <person name="Hainaut M."/>
            <person name="Henrissat B."/>
            <person name="Kim K.-T."/>
            <person name="Lee Y.-H."/>
            <person name="Lespinet O."/>
            <person name="Schwartz D.C."/>
            <person name="Thon M.R."/>
            <person name="O'Connell R.J."/>
        </authorList>
    </citation>
    <scope>NUCLEOTIDE SEQUENCE [LARGE SCALE GENOMIC DNA]</scope>
    <source>
        <strain evidence="6">IMI 349063</strain>
    </source>
</reference>
<dbReference type="Pfam" id="PF03572">
    <property type="entry name" value="Peptidase_S41"/>
    <property type="match status" value="1"/>
</dbReference>
<dbReference type="PANTHER" id="PTHR37049:SF4">
    <property type="entry name" value="RHODANESE DOMAIN-CONTAINING PROTEIN"/>
    <property type="match status" value="1"/>
</dbReference>
<dbReference type="AlphaFoldDB" id="A0A1B7YL71"/>
<dbReference type="InterPro" id="IPR005151">
    <property type="entry name" value="Tail-specific_protease"/>
</dbReference>
<dbReference type="InterPro" id="IPR056186">
    <property type="entry name" value="PDZ_CPAF-rel"/>
</dbReference>
<dbReference type="Proteomes" id="UP000092177">
    <property type="component" value="Chromosome 3"/>
</dbReference>
<dbReference type="SUPFAM" id="SSF52096">
    <property type="entry name" value="ClpP/crotonase"/>
    <property type="match status" value="1"/>
</dbReference>
<evidence type="ECO:0000313" key="6">
    <source>
        <dbReference type="Proteomes" id="UP000092177"/>
    </source>
</evidence>
<dbReference type="GeneID" id="28864165"/>
<dbReference type="GO" id="GO:0006508">
    <property type="term" value="P:proteolysis"/>
    <property type="evidence" value="ECO:0007669"/>
    <property type="project" value="InterPro"/>
</dbReference>
<gene>
    <name evidence="5" type="ORF">CH63R_05083</name>
</gene>
<dbReference type="GO" id="GO:0008236">
    <property type="term" value="F:serine-type peptidase activity"/>
    <property type="evidence" value="ECO:0007669"/>
    <property type="project" value="InterPro"/>
</dbReference>
<evidence type="ECO:0000259" key="3">
    <source>
        <dbReference type="Pfam" id="PF03572"/>
    </source>
</evidence>
<dbReference type="Gene3D" id="3.90.226.10">
    <property type="entry name" value="2-enoyl-CoA Hydratase, Chain A, domain 1"/>
    <property type="match status" value="1"/>
</dbReference>
<dbReference type="PANTHER" id="PTHR37049">
    <property type="entry name" value="PEPTIDASE S41 FAMILY PROTEIN"/>
    <property type="match status" value="1"/>
</dbReference>
<evidence type="ECO:0000256" key="1">
    <source>
        <dbReference type="SAM" id="MobiDB-lite"/>
    </source>
</evidence>
<accession>A0A1B7YL71</accession>
<dbReference type="Pfam" id="PF23658">
    <property type="entry name" value="PDZ_CPAF_rel"/>
    <property type="match status" value="1"/>
</dbReference>
<protein>
    <submittedName>
        <fullName evidence="5">Peptidase s41 family protein</fullName>
    </submittedName>
</protein>
<comment type="caution">
    <text evidence="5">The sequence shown here is derived from an EMBL/GenBank/DDBJ whole genome shotgun (WGS) entry which is preliminary data.</text>
</comment>
<feature type="domain" description="Tail specific protease" evidence="3">
    <location>
        <begin position="468"/>
        <end position="680"/>
    </location>
</feature>
<dbReference type="KEGG" id="chig:CH63R_05083"/>
<feature type="signal peptide" evidence="2">
    <location>
        <begin position="1"/>
        <end position="19"/>
    </location>
</feature>
<dbReference type="OrthoDB" id="27214at2759"/>
<name>A0A1B7YL71_COLHI</name>
<proteinExistence type="predicted"/>